<feature type="binding site" evidence="3">
    <location>
        <position position="251"/>
    </location>
    <ligand>
        <name>Mn(2+)</name>
        <dbReference type="ChEBI" id="CHEBI:29035"/>
        <label>1</label>
    </ligand>
</feature>
<dbReference type="Proteomes" id="UP000509322">
    <property type="component" value="Chromosome 1"/>
</dbReference>
<dbReference type="AlphaFoldDB" id="A0A7H9BT87"/>
<dbReference type="PIRSF" id="PIRSF036979">
    <property type="entry name" value="Arginase"/>
    <property type="match status" value="1"/>
</dbReference>
<evidence type="ECO:0000256" key="1">
    <source>
        <dbReference type="ARBA" id="ARBA00022723"/>
    </source>
</evidence>
<dbReference type="Gene3D" id="3.40.800.10">
    <property type="entry name" value="Ureohydrolase domain"/>
    <property type="match status" value="1"/>
</dbReference>
<feature type="binding site" evidence="3">
    <location>
        <position position="161"/>
    </location>
    <ligand>
        <name>Mn(2+)</name>
        <dbReference type="ChEBI" id="CHEBI:29035"/>
        <label>1</label>
    </ligand>
</feature>
<dbReference type="EMBL" id="CP058689">
    <property type="protein sequence ID" value="QLH13071.1"/>
    <property type="molecule type" value="Genomic_DNA"/>
</dbReference>
<organism evidence="5 6">
    <name type="scientific">Paracoccus pantotrophus</name>
    <name type="common">Thiosphaera pantotropha</name>
    <dbReference type="NCBI Taxonomy" id="82367"/>
    <lineage>
        <taxon>Bacteria</taxon>
        <taxon>Pseudomonadati</taxon>
        <taxon>Pseudomonadota</taxon>
        <taxon>Alphaproteobacteria</taxon>
        <taxon>Rhodobacterales</taxon>
        <taxon>Paracoccaceae</taxon>
        <taxon>Paracoccus</taxon>
    </lineage>
</organism>
<dbReference type="PANTHER" id="PTHR11358:SF26">
    <property type="entry name" value="GUANIDINO ACID HYDROLASE, MITOCHONDRIAL"/>
    <property type="match status" value="1"/>
</dbReference>
<reference evidence="5 6" key="1">
    <citation type="submission" date="2020-07" db="EMBL/GenBank/DDBJ databases">
        <title>The complete genome of Paracoccus pantotrophus ACCC 10489.</title>
        <authorList>
            <person name="Si Y."/>
        </authorList>
    </citation>
    <scope>NUCLEOTIDE SEQUENCE [LARGE SCALE GENOMIC DNA]</scope>
    <source>
        <strain evidence="5 6">ACCC10489</strain>
    </source>
</reference>
<dbReference type="PRINTS" id="PR00116">
    <property type="entry name" value="ARGINASE"/>
</dbReference>
<name>A0A7H9BT87_PARPN</name>
<feature type="binding site" evidence="3">
    <location>
        <position position="253"/>
    </location>
    <ligand>
        <name>Mn(2+)</name>
        <dbReference type="ChEBI" id="CHEBI:29035"/>
        <label>1</label>
    </ligand>
</feature>
<dbReference type="Pfam" id="PF00491">
    <property type="entry name" value="Arginase"/>
    <property type="match status" value="1"/>
</dbReference>
<keyword evidence="1 3" id="KW-0479">Metal-binding</keyword>
<dbReference type="GO" id="GO:0046872">
    <property type="term" value="F:metal ion binding"/>
    <property type="evidence" value="ECO:0007669"/>
    <property type="project" value="UniProtKB-KW"/>
</dbReference>
<accession>A0A7H9BT87</accession>
<dbReference type="GO" id="GO:0008783">
    <property type="term" value="F:agmatinase activity"/>
    <property type="evidence" value="ECO:0007669"/>
    <property type="project" value="TreeGrafter"/>
</dbReference>
<evidence type="ECO:0000256" key="4">
    <source>
        <dbReference type="PROSITE-ProRule" id="PRU00742"/>
    </source>
</evidence>
<feature type="binding site" evidence="3">
    <location>
        <position position="159"/>
    </location>
    <ligand>
        <name>Mn(2+)</name>
        <dbReference type="ChEBI" id="CHEBI:29035"/>
        <label>1</label>
    </ligand>
</feature>
<dbReference type="GO" id="GO:0033389">
    <property type="term" value="P:putrescine biosynthetic process from arginine, via agmatine"/>
    <property type="evidence" value="ECO:0007669"/>
    <property type="project" value="TreeGrafter"/>
</dbReference>
<gene>
    <name evidence="5" type="ORF">HYQ43_01830</name>
</gene>
<proteinExistence type="inferred from homology"/>
<dbReference type="SUPFAM" id="SSF52768">
    <property type="entry name" value="Arginase/deacetylase"/>
    <property type="match status" value="1"/>
</dbReference>
<evidence type="ECO:0000256" key="3">
    <source>
        <dbReference type="PIRSR" id="PIRSR036979-1"/>
    </source>
</evidence>
<evidence type="ECO:0000313" key="5">
    <source>
        <dbReference type="EMBL" id="QLH13071.1"/>
    </source>
</evidence>
<keyword evidence="2" id="KW-0378">Hydrolase</keyword>
<dbReference type="RefSeq" id="WP_179921455.1">
    <property type="nucleotide sequence ID" value="NZ_CP058689.1"/>
</dbReference>
<dbReference type="PANTHER" id="PTHR11358">
    <property type="entry name" value="ARGINASE/AGMATINASE"/>
    <property type="match status" value="1"/>
</dbReference>
<protein>
    <submittedName>
        <fullName evidence="5">Arginase family protein</fullName>
    </submittedName>
</protein>
<feature type="binding site" evidence="3">
    <location>
        <position position="157"/>
    </location>
    <ligand>
        <name>Mn(2+)</name>
        <dbReference type="ChEBI" id="CHEBI:29035"/>
        <label>1</label>
    </ligand>
</feature>
<sequence>MAHSDETDRMMVEMLEWWGVPTLFRAPLTRDLADVEIGLVGVPHSAGNNSTWRDQHLGPRAVRNVSGNARRYHDEFGFMAWDAVKVRDLGDVALPEASDNERSVERISDFYGKLALAGINPVSIGGDHGITGAIVQAIAGEASPLTNGRKVALLHFDAHTDAYDGLDHWLGSKKSAANWASYLVKQGNVDAERSTQFGMRGNPRSPGWLDRSYELGYQVITMKEFRKIGVEESARRIRERIGDAPLYITFDLDCLDPSVAPGVSNPEAGVCGFNVDQVVEVLQAMRGLEVVGGDVVCLMPTRDLPSQITAQVAAAIMHEIVALVADYRRSK</sequence>
<evidence type="ECO:0000313" key="6">
    <source>
        <dbReference type="Proteomes" id="UP000509322"/>
    </source>
</evidence>
<dbReference type="PROSITE" id="PS51409">
    <property type="entry name" value="ARGINASE_2"/>
    <property type="match status" value="1"/>
</dbReference>
<dbReference type="InterPro" id="IPR023696">
    <property type="entry name" value="Ureohydrolase_dom_sf"/>
</dbReference>
<evidence type="ECO:0000256" key="2">
    <source>
        <dbReference type="ARBA" id="ARBA00022801"/>
    </source>
</evidence>
<feature type="binding site" evidence="3">
    <location>
        <position position="128"/>
    </location>
    <ligand>
        <name>Mn(2+)</name>
        <dbReference type="ChEBI" id="CHEBI:29035"/>
        <label>1</label>
    </ligand>
</feature>
<dbReference type="InterPro" id="IPR006035">
    <property type="entry name" value="Ureohydrolase"/>
</dbReference>
<comment type="similarity">
    <text evidence="4">Belongs to the arginase family.</text>
</comment>
<comment type="cofactor">
    <cofactor evidence="3">
        <name>Mn(2+)</name>
        <dbReference type="ChEBI" id="CHEBI:29035"/>
    </cofactor>
    <text evidence="3">Binds 2 manganese ions per subunit.</text>
</comment>
<keyword evidence="3" id="KW-0464">Manganese</keyword>